<dbReference type="AlphaFoldDB" id="A0A9P6DNH7"/>
<comment type="caution">
    <text evidence="2">The sequence shown here is derived from an EMBL/GenBank/DDBJ whole genome shotgun (WGS) entry which is preliminary data.</text>
</comment>
<evidence type="ECO:0000256" key="1">
    <source>
        <dbReference type="SAM" id="MobiDB-lite"/>
    </source>
</evidence>
<dbReference type="Proteomes" id="UP000886523">
    <property type="component" value="Unassembled WGS sequence"/>
</dbReference>
<feature type="region of interest" description="Disordered" evidence="1">
    <location>
        <begin position="235"/>
        <end position="270"/>
    </location>
</feature>
<accession>A0A9P6DNH7</accession>
<sequence length="270" mass="29256">MSNHLHLLFDGMQAGVPGTHAELFSFGPSVDLQDYPLRDMSPEVHSQAAKTPGLLSSYPSTPGITDYPLPSNSNATDTLGHFSRTMYPSGLDLSQADHTSDPVSPIWHPHNFLFAPGSPSATLTGFHSNSASSPLSTHKKIPSDVSSPTPYSITAEPQGDALYNLIDHNVAPKMWPDDTLSPHHYHIKKNLERSYKSSSAHTKCKQAEKVKEATKRKVDGAKCATLAVMKHLAELKEMPGSSSSGKKGMKKVKSEATEDDLANNALREKT</sequence>
<gene>
    <name evidence="2" type="ORF">BS47DRAFT_1368647</name>
</gene>
<evidence type="ECO:0000313" key="2">
    <source>
        <dbReference type="EMBL" id="KAF9504640.1"/>
    </source>
</evidence>
<reference evidence="2" key="1">
    <citation type="journal article" date="2020" name="Nat. Commun.">
        <title>Large-scale genome sequencing of mycorrhizal fungi provides insights into the early evolution of symbiotic traits.</title>
        <authorList>
            <person name="Miyauchi S."/>
            <person name="Kiss E."/>
            <person name="Kuo A."/>
            <person name="Drula E."/>
            <person name="Kohler A."/>
            <person name="Sanchez-Garcia M."/>
            <person name="Morin E."/>
            <person name="Andreopoulos B."/>
            <person name="Barry K.W."/>
            <person name="Bonito G."/>
            <person name="Buee M."/>
            <person name="Carver A."/>
            <person name="Chen C."/>
            <person name="Cichocki N."/>
            <person name="Clum A."/>
            <person name="Culley D."/>
            <person name="Crous P.W."/>
            <person name="Fauchery L."/>
            <person name="Girlanda M."/>
            <person name="Hayes R.D."/>
            <person name="Keri Z."/>
            <person name="LaButti K."/>
            <person name="Lipzen A."/>
            <person name="Lombard V."/>
            <person name="Magnuson J."/>
            <person name="Maillard F."/>
            <person name="Murat C."/>
            <person name="Nolan M."/>
            <person name="Ohm R.A."/>
            <person name="Pangilinan J."/>
            <person name="Pereira M.F."/>
            <person name="Perotto S."/>
            <person name="Peter M."/>
            <person name="Pfister S."/>
            <person name="Riley R."/>
            <person name="Sitrit Y."/>
            <person name="Stielow J.B."/>
            <person name="Szollosi G."/>
            <person name="Zifcakova L."/>
            <person name="Stursova M."/>
            <person name="Spatafora J.W."/>
            <person name="Tedersoo L."/>
            <person name="Vaario L.M."/>
            <person name="Yamada A."/>
            <person name="Yan M."/>
            <person name="Wang P."/>
            <person name="Xu J."/>
            <person name="Bruns T."/>
            <person name="Baldrian P."/>
            <person name="Vilgalys R."/>
            <person name="Dunand C."/>
            <person name="Henrissat B."/>
            <person name="Grigoriev I.V."/>
            <person name="Hibbett D."/>
            <person name="Nagy L.G."/>
            <person name="Martin F.M."/>
        </authorList>
    </citation>
    <scope>NUCLEOTIDE SEQUENCE</scope>
    <source>
        <strain evidence="2">UP504</strain>
    </source>
</reference>
<proteinExistence type="predicted"/>
<evidence type="ECO:0000313" key="3">
    <source>
        <dbReference type="Proteomes" id="UP000886523"/>
    </source>
</evidence>
<protein>
    <submittedName>
        <fullName evidence="2">Uncharacterized protein</fullName>
    </submittedName>
</protein>
<organism evidence="2 3">
    <name type="scientific">Hydnum rufescens UP504</name>
    <dbReference type="NCBI Taxonomy" id="1448309"/>
    <lineage>
        <taxon>Eukaryota</taxon>
        <taxon>Fungi</taxon>
        <taxon>Dikarya</taxon>
        <taxon>Basidiomycota</taxon>
        <taxon>Agaricomycotina</taxon>
        <taxon>Agaricomycetes</taxon>
        <taxon>Cantharellales</taxon>
        <taxon>Hydnaceae</taxon>
        <taxon>Hydnum</taxon>
    </lineage>
</organism>
<name>A0A9P6DNH7_9AGAM</name>
<keyword evidence="3" id="KW-1185">Reference proteome</keyword>
<dbReference type="EMBL" id="MU129207">
    <property type="protein sequence ID" value="KAF9504640.1"/>
    <property type="molecule type" value="Genomic_DNA"/>
</dbReference>